<accession>E9I174</accession>
<dbReference type="Proteomes" id="UP000000305">
    <property type="component" value="Unassembled WGS sequence"/>
</dbReference>
<proteinExistence type="predicted"/>
<evidence type="ECO:0000313" key="2">
    <source>
        <dbReference type="EMBL" id="EFX62256.1"/>
    </source>
</evidence>
<name>E9I174_DAPPU</name>
<protein>
    <submittedName>
        <fullName evidence="2">Uncharacterized protein</fullName>
    </submittedName>
</protein>
<feature type="compositionally biased region" description="Acidic residues" evidence="1">
    <location>
        <begin position="261"/>
        <end position="274"/>
    </location>
</feature>
<keyword evidence="3" id="KW-1185">Reference proteome</keyword>
<dbReference type="AlphaFoldDB" id="E9I174"/>
<gene>
    <name evidence="2" type="ORF">DAPPUDRAFT_270727</name>
</gene>
<evidence type="ECO:0000256" key="1">
    <source>
        <dbReference type="SAM" id="MobiDB-lite"/>
    </source>
</evidence>
<sequence length="328" mass="36387">MSRQAMPVSEKSSGIQKWCGRTKFDSPALGLTPCGTQEALSLTGLFEYRDSMNTEQSVDTQPTTNRRRQPCRSVNMGPPVCVCNNEEEQWAQAVELIHETSSHFAEVQDRKAAWDLLAKCFPIQFFDLLNIPAPYTLQGRQGKETNKARLIQNLPEEAQRELKECEETLKMNTEQSRAEQAEAIGELVRPTSSTGPVTEPASDTDPDDIIIELLKLTTPKKVKIKKEPKQKKTVKASKVKSRVTSTRRTKKTPKTPSLVVSEDDLFGSVSEDETTLLASPKTGPSTVPTPEPTSEAALEPIEVDPVDLEIHPTQADLLGQDAERINFD</sequence>
<dbReference type="EMBL" id="GL733718">
    <property type="protein sequence ID" value="EFX62256.1"/>
    <property type="molecule type" value="Genomic_DNA"/>
</dbReference>
<reference evidence="2 3" key="1">
    <citation type="journal article" date="2011" name="Science">
        <title>The ecoresponsive genome of Daphnia pulex.</title>
        <authorList>
            <person name="Colbourne J.K."/>
            <person name="Pfrender M.E."/>
            <person name="Gilbert D."/>
            <person name="Thomas W.K."/>
            <person name="Tucker A."/>
            <person name="Oakley T.H."/>
            <person name="Tokishita S."/>
            <person name="Aerts A."/>
            <person name="Arnold G.J."/>
            <person name="Basu M.K."/>
            <person name="Bauer D.J."/>
            <person name="Caceres C.E."/>
            <person name="Carmel L."/>
            <person name="Casola C."/>
            <person name="Choi J.H."/>
            <person name="Detter J.C."/>
            <person name="Dong Q."/>
            <person name="Dusheyko S."/>
            <person name="Eads B.D."/>
            <person name="Frohlich T."/>
            <person name="Geiler-Samerotte K.A."/>
            <person name="Gerlach D."/>
            <person name="Hatcher P."/>
            <person name="Jogdeo S."/>
            <person name="Krijgsveld J."/>
            <person name="Kriventseva E.V."/>
            <person name="Kultz D."/>
            <person name="Laforsch C."/>
            <person name="Lindquist E."/>
            <person name="Lopez J."/>
            <person name="Manak J.R."/>
            <person name="Muller J."/>
            <person name="Pangilinan J."/>
            <person name="Patwardhan R.P."/>
            <person name="Pitluck S."/>
            <person name="Pritham E.J."/>
            <person name="Rechtsteiner A."/>
            <person name="Rho M."/>
            <person name="Rogozin I.B."/>
            <person name="Sakarya O."/>
            <person name="Salamov A."/>
            <person name="Schaack S."/>
            <person name="Shapiro H."/>
            <person name="Shiga Y."/>
            <person name="Skalitzky C."/>
            <person name="Smith Z."/>
            <person name="Souvorov A."/>
            <person name="Sung W."/>
            <person name="Tang Z."/>
            <person name="Tsuchiya D."/>
            <person name="Tu H."/>
            <person name="Vos H."/>
            <person name="Wang M."/>
            <person name="Wolf Y.I."/>
            <person name="Yamagata H."/>
            <person name="Yamada T."/>
            <person name="Ye Y."/>
            <person name="Shaw J.R."/>
            <person name="Andrews J."/>
            <person name="Crease T.J."/>
            <person name="Tang H."/>
            <person name="Lucas S.M."/>
            <person name="Robertson H.M."/>
            <person name="Bork P."/>
            <person name="Koonin E.V."/>
            <person name="Zdobnov E.M."/>
            <person name="Grigoriev I.V."/>
            <person name="Lynch M."/>
            <person name="Boore J.L."/>
        </authorList>
    </citation>
    <scope>NUCLEOTIDE SEQUENCE [LARGE SCALE GENOMIC DNA]</scope>
</reference>
<dbReference type="HOGENOM" id="CLU_848003_0_0_1"/>
<organism evidence="2 3">
    <name type="scientific">Daphnia pulex</name>
    <name type="common">Water flea</name>
    <dbReference type="NCBI Taxonomy" id="6669"/>
    <lineage>
        <taxon>Eukaryota</taxon>
        <taxon>Metazoa</taxon>
        <taxon>Ecdysozoa</taxon>
        <taxon>Arthropoda</taxon>
        <taxon>Crustacea</taxon>
        <taxon>Branchiopoda</taxon>
        <taxon>Diplostraca</taxon>
        <taxon>Cladocera</taxon>
        <taxon>Anomopoda</taxon>
        <taxon>Daphniidae</taxon>
        <taxon>Daphnia</taxon>
    </lineage>
</organism>
<feature type="compositionally biased region" description="Basic residues" evidence="1">
    <location>
        <begin position="224"/>
        <end position="253"/>
    </location>
</feature>
<dbReference type="InParanoid" id="E9I174"/>
<feature type="compositionally biased region" description="Low complexity" evidence="1">
    <location>
        <begin position="282"/>
        <end position="295"/>
    </location>
</feature>
<evidence type="ECO:0000313" key="3">
    <source>
        <dbReference type="Proteomes" id="UP000000305"/>
    </source>
</evidence>
<dbReference type="PhylomeDB" id="E9I174"/>
<dbReference type="KEGG" id="dpx:DAPPUDRAFT_270727"/>
<feature type="region of interest" description="Disordered" evidence="1">
    <location>
        <begin position="224"/>
        <end position="297"/>
    </location>
</feature>